<dbReference type="AlphaFoldDB" id="A0A8J5XVC2"/>
<dbReference type="InterPro" id="IPR036457">
    <property type="entry name" value="PPM-type-like_dom_sf"/>
</dbReference>
<gene>
    <name evidence="3" type="ORF">KFE25_013668</name>
</gene>
<keyword evidence="4" id="KW-1185">Reference proteome</keyword>
<dbReference type="SMART" id="SM00331">
    <property type="entry name" value="PP2C_SIG"/>
    <property type="match status" value="1"/>
</dbReference>
<feature type="compositionally biased region" description="Basic residues" evidence="1">
    <location>
        <begin position="445"/>
        <end position="457"/>
    </location>
</feature>
<organism evidence="3 4">
    <name type="scientific">Diacronema lutheri</name>
    <name type="common">Unicellular marine alga</name>
    <name type="synonym">Monochrysis lutheri</name>
    <dbReference type="NCBI Taxonomy" id="2081491"/>
    <lineage>
        <taxon>Eukaryota</taxon>
        <taxon>Haptista</taxon>
        <taxon>Haptophyta</taxon>
        <taxon>Pavlovophyceae</taxon>
        <taxon>Pavlovales</taxon>
        <taxon>Pavlovaceae</taxon>
        <taxon>Diacronema</taxon>
    </lineage>
</organism>
<feature type="region of interest" description="Disordered" evidence="1">
    <location>
        <begin position="64"/>
        <end position="195"/>
    </location>
</feature>
<dbReference type="EMBL" id="JAGTXO010000004">
    <property type="protein sequence ID" value="KAG8468585.1"/>
    <property type="molecule type" value="Genomic_DNA"/>
</dbReference>
<feature type="region of interest" description="Disordered" evidence="1">
    <location>
        <begin position="441"/>
        <end position="718"/>
    </location>
</feature>
<dbReference type="GO" id="GO:0004722">
    <property type="term" value="F:protein serine/threonine phosphatase activity"/>
    <property type="evidence" value="ECO:0007669"/>
    <property type="project" value="InterPro"/>
</dbReference>
<dbReference type="Proteomes" id="UP000751190">
    <property type="component" value="Unassembled WGS sequence"/>
</dbReference>
<sequence>MASWRLSSSPRRSDSPVIAVEEDDHLRTTGADAEHDPADASELAELLEVEENITIEDELMSVGGLGLSGSERHSDPLKPKGTRQPKSARAKPLTSHIAVPSAKAALSGSLPANASPEKRRMVSSQMATLPSSPLGSDAHAEHNAQPLKRPFWKRHAPLGSPRDLAPGARTAAGSSMNALPHSPPTGSRAPLAGSGGQIGSPLRGQVWTSTSSDVMRVHLRALSRVSGASGLADEVEEDEVLDDDGAVDRFDGAEDGAAARARAGLARAGDSSRTHARHGIPAACACVRPGDVQSSQKGGAGGASSSAQCYVTIGSPRGGAAVSSAPHARADGGRALCLDSLRESQQTQAQAQAQTQAQTQWQLQWQRSTADRAPYGGLDGAGAALGSGSDTPGGACGYGAPLDSARSSTAVSHCSDSGAELERIAHGAGCEGDPFGYEHGSCGAPHRRPHAPTRARGVRGVADGRPRSASREGASTPASEVGVELDGEADPLAASDASAGDAPGAPLLNPPGAPSRVDLPAPCGDDDEGGAGETGGAAGTDERDETHVPASSGPRAGAAVSLRGADDSRSALPPPSVDVAPAAPGLAPADGSGPLHDARADMGGEPLAPVTNAPAAAAAPDASTPAFDAPTHRRPIAAPCIPDWGVQPDSTTGGARGAAPTAPTAPASEHAATPPAPNTPREQRAASLRGAHVRQAGVAGHAVDSTPASPSEAGAPAAQVADELRAASGAGGTDCGSARVDGDALGLEPLAHALGMAATLPAPPPAPSDAPRFGHAWTCMHDTPAQHIAPPLHAPRGTPSFTLCARTGMRPYMEDRCMAQHCALDSGRAHLAALYDGHNGSHAAALAVEQMVSVIAERMGSPPPSPPLGDESGVDGRGERAPAAAPDGPRDHAGAEPGRVELGRILYDSFSAMNARVLERSDELAREAEASGRVQQTSVGGTTAIVCVLSGAVAHVAAVGDSRAVLARAGRAVRITVDHKPRLPAEEERIVACGGFVNRGRVHGILSVSRSLGDFEFAPYVLAEPQVLAVPLMADDRCLLLASDGLWDVLTDDEAVEIALRIGTGPAADPTAAGQHLVDEALRRGSRDNVSVVCVFRD</sequence>
<dbReference type="SUPFAM" id="SSF81606">
    <property type="entry name" value="PP2C-like"/>
    <property type="match status" value="1"/>
</dbReference>
<dbReference type="Gene3D" id="3.60.40.10">
    <property type="entry name" value="PPM-type phosphatase domain"/>
    <property type="match status" value="1"/>
</dbReference>
<dbReference type="SMART" id="SM00332">
    <property type="entry name" value="PP2Cc"/>
    <property type="match status" value="1"/>
</dbReference>
<feature type="region of interest" description="Disordered" evidence="1">
    <location>
        <begin position="1"/>
        <end position="37"/>
    </location>
</feature>
<dbReference type="OrthoDB" id="420076at2759"/>
<dbReference type="PROSITE" id="PS51746">
    <property type="entry name" value="PPM_2"/>
    <property type="match status" value="1"/>
</dbReference>
<feature type="compositionally biased region" description="Low complexity" evidence="1">
    <location>
        <begin position="651"/>
        <end position="673"/>
    </location>
</feature>
<dbReference type="Pfam" id="PF00481">
    <property type="entry name" value="PP2C"/>
    <property type="match status" value="1"/>
</dbReference>
<dbReference type="InterPro" id="IPR001932">
    <property type="entry name" value="PPM-type_phosphatase-like_dom"/>
</dbReference>
<protein>
    <recommendedName>
        <fullName evidence="2">PPM-type phosphatase domain-containing protein</fullName>
    </recommendedName>
</protein>
<feature type="compositionally biased region" description="Polar residues" evidence="1">
    <location>
        <begin position="122"/>
        <end position="134"/>
    </location>
</feature>
<evidence type="ECO:0000313" key="4">
    <source>
        <dbReference type="Proteomes" id="UP000751190"/>
    </source>
</evidence>
<feature type="compositionally biased region" description="Low complexity" evidence="1">
    <location>
        <begin position="606"/>
        <end position="629"/>
    </location>
</feature>
<feature type="compositionally biased region" description="Low complexity" evidence="1">
    <location>
        <begin position="490"/>
        <end position="507"/>
    </location>
</feature>
<evidence type="ECO:0000256" key="1">
    <source>
        <dbReference type="SAM" id="MobiDB-lite"/>
    </source>
</evidence>
<evidence type="ECO:0000313" key="3">
    <source>
        <dbReference type="EMBL" id="KAG8468585.1"/>
    </source>
</evidence>
<name>A0A8J5XVC2_DIALT</name>
<feature type="domain" description="PPM-type phosphatase" evidence="2">
    <location>
        <begin position="800"/>
        <end position="1097"/>
    </location>
</feature>
<reference evidence="3" key="1">
    <citation type="submission" date="2021-05" db="EMBL/GenBank/DDBJ databases">
        <title>The genome of the haptophyte Pavlova lutheri (Diacronema luteri, Pavlovales) - a model for lipid biosynthesis in eukaryotic algae.</title>
        <authorList>
            <person name="Hulatt C.J."/>
            <person name="Posewitz M.C."/>
        </authorList>
    </citation>
    <scope>NUCLEOTIDE SEQUENCE</scope>
    <source>
        <strain evidence="3">NIVA-4/92</strain>
    </source>
</reference>
<feature type="compositionally biased region" description="Low complexity" evidence="1">
    <location>
        <begin position="1"/>
        <end position="10"/>
    </location>
</feature>
<comment type="caution">
    <text evidence="3">The sequence shown here is derived from an EMBL/GenBank/DDBJ whole genome shotgun (WGS) entry which is preliminary data.</text>
</comment>
<dbReference type="PANTHER" id="PTHR47992">
    <property type="entry name" value="PROTEIN PHOSPHATASE"/>
    <property type="match status" value="1"/>
</dbReference>
<dbReference type="InterPro" id="IPR015655">
    <property type="entry name" value="PP2C"/>
</dbReference>
<feature type="compositionally biased region" description="Low complexity" evidence="1">
    <location>
        <begin position="577"/>
        <end position="594"/>
    </location>
</feature>
<feature type="compositionally biased region" description="Basic residues" evidence="1">
    <location>
        <begin position="80"/>
        <end position="89"/>
    </location>
</feature>
<feature type="region of interest" description="Disordered" evidence="1">
    <location>
        <begin position="858"/>
        <end position="896"/>
    </location>
</feature>
<feature type="compositionally biased region" description="Low complexity" evidence="1">
    <location>
        <begin position="705"/>
        <end position="718"/>
    </location>
</feature>
<proteinExistence type="predicted"/>
<evidence type="ECO:0000259" key="2">
    <source>
        <dbReference type="PROSITE" id="PS51746"/>
    </source>
</evidence>
<feature type="compositionally biased region" description="Basic and acidic residues" evidence="1">
    <location>
        <begin position="24"/>
        <end position="37"/>
    </location>
</feature>
<dbReference type="CDD" id="cd00143">
    <property type="entry name" value="PP2Cc"/>
    <property type="match status" value="1"/>
</dbReference>
<accession>A0A8J5XVC2</accession>